<dbReference type="Pfam" id="PF00117">
    <property type="entry name" value="GATase"/>
    <property type="match status" value="1"/>
</dbReference>
<sequence>MILLIDNYDSFTYNLYQYLGELGAEITVKRNDDITVEEIKRMSPHAIVLSPGPGHPLDAGICVEVIQSFYQVTPILGICLGHQAIGAAFEAPIQQAKKIKHGKASQIKHNGEGLFEYMPVPLVVMRYHSLTIDKHHVPPPFEVTAISMDDGEVMAIQHRTYPLFGLQFHPESIGTPTGKMMLKNFLQCIREETVSHGNISTEIS</sequence>
<dbReference type="NCBIfam" id="TIGR00566">
    <property type="entry name" value="trpG_papA"/>
    <property type="match status" value="1"/>
</dbReference>
<evidence type="ECO:0000259" key="2">
    <source>
        <dbReference type="Pfam" id="PF00117"/>
    </source>
</evidence>
<dbReference type="SUPFAM" id="SSF52317">
    <property type="entry name" value="Class I glutamine amidotransferase-like"/>
    <property type="match status" value="1"/>
</dbReference>
<dbReference type="CDD" id="cd01743">
    <property type="entry name" value="GATase1_Anthranilate_Synthase"/>
    <property type="match status" value="1"/>
</dbReference>
<evidence type="ECO:0000313" key="3">
    <source>
        <dbReference type="EMBL" id="MUK87936.1"/>
    </source>
</evidence>
<evidence type="ECO:0000313" key="4">
    <source>
        <dbReference type="Proteomes" id="UP000469125"/>
    </source>
</evidence>
<dbReference type="GO" id="GO:0004049">
    <property type="term" value="F:anthranilate synthase activity"/>
    <property type="evidence" value="ECO:0007669"/>
    <property type="project" value="TreeGrafter"/>
</dbReference>
<keyword evidence="4" id="KW-1185">Reference proteome</keyword>
<dbReference type="PROSITE" id="PS51273">
    <property type="entry name" value="GATASE_TYPE_1"/>
    <property type="match status" value="1"/>
</dbReference>
<dbReference type="FunFam" id="3.40.50.880:FF:000003">
    <property type="entry name" value="Anthranilate synthase component II"/>
    <property type="match status" value="1"/>
</dbReference>
<comment type="caution">
    <text evidence="3">The sequence shown here is derived from an EMBL/GenBank/DDBJ whole genome shotgun (WGS) entry which is preliminary data.</text>
</comment>
<dbReference type="PRINTS" id="PR00099">
    <property type="entry name" value="CPSGATASE"/>
</dbReference>
<dbReference type="InterPro" id="IPR017926">
    <property type="entry name" value="GATASE"/>
</dbReference>
<dbReference type="GO" id="GO:0000162">
    <property type="term" value="P:L-tryptophan biosynthetic process"/>
    <property type="evidence" value="ECO:0007669"/>
    <property type="project" value="TreeGrafter"/>
</dbReference>
<dbReference type="InterPro" id="IPR029062">
    <property type="entry name" value="Class_I_gatase-like"/>
</dbReference>
<reference evidence="3 4" key="1">
    <citation type="submission" date="2019-11" db="EMBL/GenBank/DDBJ databases">
        <authorList>
            <person name="Li X."/>
        </authorList>
    </citation>
    <scope>NUCLEOTIDE SEQUENCE [LARGE SCALE GENOMIC DNA]</scope>
    <source>
        <strain evidence="3 4">L9</strain>
    </source>
</reference>
<dbReference type="InterPro" id="IPR006221">
    <property type="entry name" value="TrpG/PapA_dom"/>
</dbReference>
<dbReference type="PRINTS" id="PR00097">
    <property type="entry name" value="ANTSNTHASEII"/>
</dbReference>
<dbReference type="GO" id="GO:0005829">
    <property type="term" value="C:cytosol"/>
    <property type="evidence" value="ECO:0007669"/>
    <property type="project" value="TreeGrafter"/>
</dbReference>
<dbReference type="InterPro" id="IPR050472">
    <property type="entry name" value="Anth_synth/Amidotransfase"/>
</dbReference>
<name>A0A6N8FGW8_9BACI</name>
<gene>
    <name evidence="3" type="ORF">GMD78_05930</name>
</gene>
<dbReference type="RefSeq" id="WP_155667920.1">
    <property type="nucleotide sequence ID" value="NZ_WOCA01000003.1"/>
</dbReference>
<dbReference type="EMBL" id="WOCA01000003">
    <property type="protein sequence ID" value="MUK87936.1"/>
    <property type="molecule type" value="Genomic_DNA"/>
</dbReference>
<dbReference type="PANTHER" id="PTHR43418">
    <property type="entry name" value="MULTIFUNCTIONAL TRYPTOPHAN BIOSYNTHESIS PROTEIN-RELATED"/>
    <property type="match status" value="1"/>
</dbReference>
<evidence type="ECO:0000256" key="1">
    <source>
        <dbReference type="ARBA" id="ARBA00022962"/>
    </source>
</evidence>
<protein>
    <submittedName>
        <fullName evidence="3">Aminodeoxychorismate/anthranilate synthase component II</fullName>
    </submittedName>
</protein>
<feature type="domain" description="Glutamine amidotransferase" evidence="2">
    <location>
        <begin position="3"/>
        <end position="186"/>
    </location>
</feature>
<dbReference type="Proteomes" id="UP000469125">
    <property type="component" value="Unassembled WGS sequence"/>
</dbReference>
<dbReference type="AlphaFoldDB" id="A0A6N8FGW8"/>
<dbReference type="PRINTS" id="PR00096">
    <property type="entry name" value="GATASE"/>
</dbReference>
<keyword evidence="1" id="KW-0315">Glutamine amidotransferase</keyword>
<organism evidence="3 4">
    <name type="scientific">Ornithinibacillus caprae</name>
    <dbReference type="NCBI Taxonomy" id="2678566"/>
    <lineage>
        <taxon>Bacteria</taxon>
        <taxon>Bacillati</taxon>
        <taxon>Bacillota</taxon>
        <taxon>Bacilli</taxon>
        <taxon>Bacillales</taxon>
        <taxon>Bacillaceae</taxon>
        <taxon>Ornithinibacillus</taxon>
    </lineage>
</organism>
<dbReference type="Gene3D" id="3.40.50.880">
    <property type="match status" value="1"/>
</dbReference>
<proteinExistence type="predicted"/>
<dbReference type="PANTHER" id="PTHR43418:SF8">
    <property type="entry name" value="SYNTHASE COMPONENT II, PUTATIVE-RELATED"/>
    <property type="match status" value="1"/>
</dbReference>
<accession>A0A6N8FGW8</accession>